<dbReference type="SUPFAM" id="SSF52172">
    <property type="entry name" value="CheY-like"/>
    <property type="match status" value="1"/>
</dbReference>
<dbReference type="PANTHER" id="PTHR45655:SF13">
    <property type="entry name" value="SOLUBLE GUANYLATE CYCLASE GCY-32-RELATED"/>
    <property type="match status" value="1"/>
</dbReference>
<dbReference type="PROSITE" id="PS50110">
    <property type="entry name" value="RESPONSE_REGULATORY"/>
    <property type="match status" value="1"/>
</dbReference>
<dbReference type="InterPro" id="IPR011006">
    <property type="entry name" value="CheY-like_superfamily"/>
</dbReference>
<dbReference type="EMBL" id="JBFNXX010000022">
    <property type="protein sequence ID" value="MEW9921815.1"/>
    <property type="molecule type" value="Genomic_DNA"/>
</dbReference>
<dbReference type="SUPFAM" id="SSF55073">
    <property type="entry name" value="Nucleotide cyclase"/>
    <property type="match status" value="1"/>
</dbReference>
<evidence type="ECO:0000259" key="2">
    <source>
        <dbReference type="PROSITE" id="PS50110"/>
    </source>
</evidence>
<dbReference type="Gene3D" id="3.40.50.2300">
    <property type="match status" value="1"/>
</dbReference>
<keyword evidence="1" id="KW-0597">Phosphoprotein</keyword>
<dbReference type="Pfam" id="PF00211">
    <property type="entry name" value="Guanylate_cyc"/>
    <property type="match status" value="1"/>
</dbReference>
<dbReference type="InterPro" id="IPR001789">
    <property type="entry name" value="Sig_transdc_resp-reg_receiver"/>
</dbReference>
<evidence type="ECO:0000313" key="5">
    <source>
        <dbReference type="Proteomes" id="UP001556098"/>
    </source>
</evidence>
<evidence type="ECO:0000313" key="4">
    <source>
        <dbReference type="EMBL" id="MEW9921815.1"/>
    </source>
</evidence>
<dbReference type="PANTHER" id="PTHR45655">
    <property type="entry name" value="GUANYLATE CYCLASE SOLUBLE SUBUNIT BETA-2"/>
    <property type="match status" value="1"/>
</dbReference>
<evidence type="ECO:0000256" key="1">
    <source>
        <dbReference type="PROSITE-ProRule" id="PRU00169"/>
    </source>
</evidence>
<reference evidence="4 5" key="1">
    <citation type="submission" date="2024-07" db="EMBL/GenBank/DDBJ databases">
        <title>Marimonas sp.nov., isolated from tidal-flat sediment.</title>
        <authorList>
            <person name="Jayan J.N."/>
            <person name="Lee S.S."/>
        </authorList>
    </citation>
    <scope>NUCLEOTIDE SEQUENCE [LARGE SCALE GENOMIC DNA]</scope>
    <source>
        <strain evidence="4 5">MJW-29</strain>
    </source>
</reference>
<dbReference type="SMART" id="SM00044">
    <property type="entry name" value="CYCc"/>
    <property type="match status" value="1"/>
</dbReference>
<dbReference type="SMART" id="SM00448">
    <property type="entry name" value="REC"/>
    <property type="match status" value="1"/>
</dbReference>
<proteinExistence type="predicted"/>
<dbReference type="RefSeq" id="WP_367879515.1">
    <property type="nucleotide sequence ID" value="NZ_JBFNXX010000022.1"/>
</dbReference>
<feature type="domain" description="Response regulatory" evidence="2">
    <location>
        <begin position="7"/>
        <end position="124"/>
    </location>
</feature>
<protein>
    <submittedName>
        <fullName evidence="4">Adenylate/guanylate cyclase domain-containing protein</fullName>
    </submittedName>
</protein>
<dbReference type="PROSITE" id="PS50125">
    <property type="entry name" value="GUANYLATE_CYCLASE_2"/>
    <property type="match status" value="1"/>
</dbReference>
<feature type="modified residue" description="4-aspartylphosphate" evidence="1">
    <location>
        <position position="57"/>
    </location>
</feature>
<dbReference type="CDD" id="cd07302">
    <property type="entry name" value="CHD"/>
    <property type="match status" value="1"/>
</dbReference>
<dbReference type="Pfam" id="PF00072">
    <property type="entry name" value="Response_reg"/>
    <property type="match status" value="1"/>
</dbReference>
<dbReference type="Proteomes" id="UP001556098">
    <property type="component" value="Unassembled WGS sequence"/>
</dbReference>
<gene>
    <name evidence="4" type="ORF">AB2B41_19585</name>
</gene>
<name>A0ABV3RS42_9RHOB</name>
<dbReference type="Gene3D" id="3.30.70.1230">
    <property type="entry name" value="Nucleotide cyclase"/>
    <property type="match status" value="1"/>
</dbReference>
<organism evidence="4 5">
    <name type="scientific">Sulfitobacter sediminis</name>
    <dbReference type="NCBI Taxonomy" id="3234186"/>
    <lineage>
        <taxon>Bacteria</taxon>
        <taxon>Pseudomonadati</taxon>
        <taxon>Pseudomonadota</taxon>
        <taxon>Alphaproteobacteria</taxon>
        <taxon>Rhodobacterales</taxon>
        <taxon>Roseobacteraceae</taxon>
        <taxon>Sulfitobacter</taxon>
    </lineage>
</organism>
<accession>A0ABV3RS42</accession>
<comment type="caution">
    <text evidence="4">The sequence shown here is derived from an EMBL/GenBank/DDBJ whole genome shotgun (WGS) entry which is preliminary data.</text>
</comment>
<dbReference type="InterPro" id="IPR029787">
    <property type="entry name" value="Nucleotide_cyclase"/>
</dbReference>
<keyword evidence="5" id="KW-1185">Reference proteome</keyword>
<feature type="domain" description="Guanylate cyclase" evidence="3">
    <location>
        <begin position="178"/>
        <end position="301"/>
    </location>
</feature>
<sequence length="348" mass="38723">MNSAAPALLVVDDNEDNRYTLLRRLKREGYENVDVAENGQEALDILGEQSYDLILLDIMMPVLNGYETLERIKSDMRMRAIPVIMISAVDQIESVVQCIEAGAEDYLPKPFNAALLRARIRASLEKKRLRDQEAEHLKQIEVEKKRADDLLHATLPAAAVHELKSTNSVRPRHFEDVVVLFCDVVNFTSYCDENSPETVVSHLQDLVTAFEEISTRNGLEKIKTIGDAFMATAGLLQHVEDPAIASVRTGFEMIDVLKGHASGWEIRIGIHQGPLVGGVIGKKNYAFDIWGDTVNIAARIVDQAGPGSVLVSEAIWRNSRDAFHGKSKGMVELKGRGSHELIECIRKQ</sequence>
<dbReference type="InterPro" id="IPR001054">
    <property type="entry name" value="A/G_cyclase"/>
</dbReference>
<evidence type="ECO:0000259" key="3">
    <source>
        <dbReference type="PROSITE" id="PS50125"/>
    </source>
</evidence>